<dbReference type="OrthoDB" id="1696863at2759"/>
<reference evidence="2" key="1">
    <citation type="submission" date="2022-07" db="EMBL/GenBank/DDBJ databases">
        <authorList>
            <person name="Macas J."/>
            <person name="Novak P."/>
            <person name="Neumann P."/>
        </authorList>
    </citation>
    <scope>NUCLEOTIDE SEQUENCE</scope>
</reference>
<keyword evidence="3" id="KW-1185">Reference proteome</keyword>
<accession>A0A9P0ZGM8</accession>
<dbReference type="AlphaFoldDB" id="A0A9P0ZGM8"/>
<comment type="caution">
    <text evidence="2">The sequence shown here is derived from an EMBL/GenBank/DDBJ whole genome shotgun (WGS) entry which is preliminary data.</text>
</comment>
<evidence type="ECO:0000313" key="3">
    <source>
        <dbReference type="Proteomes" id="UP001152484"/>
    </source>
</evidence>
<name>A0A9P0ZGM8_CUSEU</name>
<feature type="region of interest" description="Disordered" evidence="1">
    <location>
        <begin position="50"/>
        <end position="109"/>
    </location>
</feature>
<sequence length="249" mass="27306">MKDEWLTAAMTDDAVVVELLFSLKHSSEKCTPPRPQLQPDVIKLLHKQFPSPANWGHRQPRSKPAVTVSRKESGSGTDARYSPTTPLSWSGAVASPSDGGYDESSLLPSSSDLTSSFRSKVAFTNVTSNVGKSIRSLRKRKAFADLMDEENSILKGKNLAPLCAILDQQKDRIGDMNRIKQSVGDMDVGGPHTRRLPSAVTHSALPRHTVVDNDLVLMRQKSVETQGRGFILPDLNTAPLEDDTDMGWN</sequence>
<organism evidence="2 3">
    <name type="scientific">Cuscuta europaea</name>
    <name type="common">European dodder</name>
    <dbReference type="NCBI Taxonomy" id="41803"/>
    <lineage>
        <taxon>Eukaryota</taxon>
        <taxon>Viridiplantae</taxon>
        <taxon>Streptophyta</taxon>
        <taxon>Embryophyta</taxon>
        <taxon>Tracheophyta</taxon>
        <taxon>Spermatophyta</taxon>
        <taxon>Magnoliopsida</taxon>
        <taxon>eudicotyledons</taxon>
        <taxon>Gunneridae</taxon>
        <taxon>Pentapetalae</taxon>
        <taxon>asterids</taxon>
        <taxon>lamiids</taxon>
        <taxon>Solanales</taxon>
        <taxon>Convolvulaceae</taxon>
        <taxon>Cuscuteae</taxon>
        <taxon>Cuscuta</taxon>
        <taxon>Cuscuta subgen. Cuscuta</taxon>
    </lineage>
</organism>
<dbReference type="PANTHER" id="PTHR35099">
    <property type="entry name" value="OS02G0182700 PROTEIN"/>
    <property type="match status" value="1"/>
</dbReference>
<evidence type="ECO:0000256" key="1">
    <source>
        <dbReference type="SAM" id="MobiDB-lite"/>
    </source>
</evidence>
<dbReference type="EMBL" id="CAMAPE010000038">
    <property type="protein sequence ID" value="CAH9099790.1"/>
    <property type="molecule type" value="Genomic_DNA"/>
</dbReference>
<gene>
    <name evidence="2" type="ORF">CEURO_LOCUS14626</name>
</gene>
<proteinExistence type="predicted"/>
<protein>
    <submittedName>
        <fullName evidence="2">Uncharacterized protein</fullName>
    </submittedName>
</protein>
<dbReference type="Proteomes" id="UP001152484">
    <property type="component" value="Unassembled WGS sequence"/>
</dbReference>
<evidence type="ECO:0000313" key="2">
    <source>
        <dbReference type="EMBL" id="CAH9099790.1"/>
    </source>
</evidence>
<dbReference type="PANTHER" id="PTHR35099:SF2">
    <property type="entry name" value="OS02G0182700 PROTEIN"/>
    <property type="match status" value="1"/>
</dbReference>